<keyword evidence="2" id="KW-0433">Leucine-rich repeat</keyword>
<dbReference type="InterPro" id="IPR027038">
    <property type="entry name" value="RanGap"/>
</dbReference>
<accession>A0AAD7U7U8</accession>
<dbReference type="GO" id="GO:0005634">
    <property type="term" value="C:nucleus"/>
    <property type="evidence" value="ECO:0007669"/>
    <property type="project" value="TreeGrafter"/>
</dbReference>
<dbReference type="Proteomes" id="UP001230188">
    <property type="component" value="Unassembled WGS sequence"/>
</dbReference>
<dbReference type="AlphaFoldDB" id="A0AAD7U7U8"/>
<protein>
    <recommendedName>
        <fullName evidence="5">EF-hand domain-containing protein</fullName>
    </recommendedName>
</protein>
<dbReference type="SUPFAM" id="SSF47473">
    <property type="entry name" value="EF-hand"/>
    <property type="match status" value="1"/>
</dbReference>
<comment type="caution">
    <text evidence="6">The sequence shown here is derived from an EMBL/GenBank/DDBJ whole genome shotgun (WGS) entry which is preliminary data.</text>
</comment>
<feature type="region of interest" description="Disordered" evidence="4">
    <location>
        <begin position="1092"/>
        <end position="1155"/>
    </location>
</feature>
<evidence type="ECO:0000256" key="4">
    <source>
        <dbReference type="SAM" id="MobiDB-lite"/>
    </source>
</evidence>
<evidence type="ECO:0000256" key="1">
    <source>
        <dbReference type="ARBA" id="ARBA00022468"/>
    </source>
</evidence>
<dbReference type="Gene3D" id="1.10.238.10">
    <property type="entry name" value="EF-hand"/>
    <property type="match status" value="1"/>
</dbReference>
<dbReference type="SMART" id="SM00368">
    <property type="entry name" value="LRR_RI"/>
    <property type="match status" value="6"/>
</dbReference>
<sequence>MDRSPSLPSLAGSENGLLAAASRTFCGALAAQLAAPSPRRPASARLPTKSPRLAMSNVQAMIRRVCDALDSAASRGLPYREALALCDVRGSGEVDEREFKAWLEWLGVSTDREELDLLQRRYGSPIRYLEFLRSCCDDEQALERVLNEVRKRLRDCDWRLEEEATPNDRGDRVLAFDAFFLWIAEALGVELRAGERSQLVRRFGDGSGKILVDAFSIAVREEFAWAGRDAYARACEILRMPPSKACLKRLTNVRFDLRNSTLDGEGARALAVALAANARVTSVDLSGNGIGDEGAIAIAAQSHAQGLALQRCRLSISSLTAIARCKMLTELDLGSNRIGDAGAEILADVLPETVKALAVSNCDIGEAGGAALGAKFRFEYFDGSYNAFRSSGAEPIFWNAAKATVLLSVSYNAVGDEVADALHYLLSTSRALKHLDVESNRLGKAAGAAVADALPHNASVSTLRMGFQRLGDAAAVKVAAALAANSGIDVLAIENTSDPGGEQAVVDAAEEALRHRYKSAHVVAEHPERDRVEIPAEVQLTVWKKSHKKITVVQNRPARMLERVVRVPTAAAAAAATTTTTVVEKNATSKNGPENAGDASPACWTLEKSSVWRARPQETDSRGFYDSDEFLAKVAEYDVSQTKIVELLKNDWAEHKRVVTVVQCHFREIMKIHLLYAADGTEAPFDMQWNQWRDFVTDCEITAGEDSSELNMDAMDRVFIAASRDSKKCLSREAFVEALFRVASRKYGQQRDSQQHHMARPADAIAALLEKDILPKPRDSIAIGDDHYRRATLYVEPVDEVLQKYANLTREIWDRLTAVADRAQAEDKAKGRVNCKRRILDVQGFVSLVEDVVSLRVACLIFVFSQLCVLARSQNYEYKYLTYLEFLEALCRCSDLAVSQGSLAEKIPVVLEVISKKIALHQLFLNPSDDGDPPLHNAPPETAPAQPAASTGYETSKRQRALAVAEATRQHLKARRCLALATAPKVRAQPLILGGELHDTHLPPVRGRIFLARFSASLRSDDAARRPQKAACVVCEHPGGLRVDVVLFANRRRLATVVPLDRSGATDPLESAAALFDKLVCGDCRTLIVESEEINASPPSEDSDQSNHSSLLSNPSNHSPRADDGDNDAASLEDGDHHGSVEGDNATPHKDINNL</sequence>
<dbReference type="PANTHER" id="PTHR24113:SF12">
    <property type="entry name" value="RAN GTPASE-ACTIVATING PROTEIN 1"/>
    <property type="match status" value="1"/>
</dbReference>
<keyword evidence="3" id="KW-0677">Repeat</keyword>
<dbReference type="Pfam" id="PF13516">
    <property type="entry name" value="LRR_6"/>
    <property type="match status" value="2"/>
</dbReference>
<dbReference type="PROSITE" id="PS50222">
    <property type="entry name" value="EF_HAND_2"/>
    <property type="match status" value="1"/>
</dbReference>
<feature type="compositionally biased region" description="Basic and acidic residues" evidence="4">
    <location>
        <begin position="1134"/>
        <end position="1155"/>
    </location>
</feature>
<dbReference type="GO" id="GO:0031267">
    <property type="term" value="F:small GTPase binding"/>
    <property type="evidence" value="ECO:0007669"/>
    <property type="project" value="TreeGrafter"/>
</dbReference>
<name>A0AAD7U7U8_9STRA</name>
<dbReference type="Gene3D" id="3.80.10.10">
    <property type="entry name" value="Ribonuclease Inhibitor"/>
    <property type="match status" value="2"/>
</dbReference>
<dbReference type="PANTHER" id="PTHR24113">
    <property type="entry name" value="RAN GTPASE-ACTIVATING PROTEIN 1"/>
    <property type="match status" value="1"/>
</dbReference>
<evidence type="ECO:0000256" key="2">
    <source>
        <dbReference type="ARBA" id="ARBA00022614"/>
    </source>
</evidence>
<organism evidence="6 7">
    <name type="scientific">Chrysophaeum taylorii</name>
    <dbReference type="NCBI Taxonomy" id="2483200"/>
    <lineage>
        <taxon>Eukaryota</taxon>
        <taxon>Sar</taxon>
        <taxon>Stramenopiles</taxon>
        <taxon>Ochrophyta</taxon>
        <taxon>Pelagophyceae</taxon>
        <taxon>Pelagomonadales</taxon>
        <taxon>Pelagomonadaceae</taxon>
        <taxon>Chrysophaeum</taxon>
    </lineage>
</organism>
<gene>
    <name evidence="6" type="ORF">CTAYLR_010366</name>
</gene>
<dbReference type="GO" id="GO:0005509">
    <property type="term" value="F:calcium ion binding"/>
    <property type="evidence" value="ECO:0007669"/>
    <property type="project" value="InterPro"/>
</dbReference>
<dbReference type="GO" id="GO:0048471">
    <property type="term" value="C:perinuclear region of cytoplasm"/>
    <property type="evidence" value="ECO:0007669"/>
    <property type="project" value="TreeGrafter"/>
</dbReference>
<keyword evidence="1" id="KW-0343">GTPase activation</keyword>
<dbReference type="GO" id="GO:0005096">
    <property type="term" value="F:GTPase activator activity"/>
    <property type="evidence" value="ECO:0007669"/>
    <property type="project" value="UniProtKB-KW"/>
</dbReference>
<reference evidence="6" key="1">
    <citation type="submission" date="2023-01" db="EMBL/GenBank/DDBJ databases">
        <title>Metagenome sequencing of chrysophaentin producing Chrysophaeum taylorii.</title>
        <authorList>
            <person name="Davison J."/>
            <person name="Bewley C."/>
        </authorList>
    </citation>
    <scope>NUCLEOTIDE SEQUENCE</scope>
    <source>
        <strain evidence="6">NIES-1699</strain>
    </source>
</reference>
<evidence type="ECO:0000313" key="7">
    <source>
        <dbReference type="Proteomes" id="UP001230188"/>
    </source>
</evidence>
<evidence type="ECO:0000256" key="3">
    <source>
        <dbReference type="ARBA" id="ARBA00022737"/>
    </source>
</evidence>
<dbReference type="InterPro" id="IPR002048">
    <property type="entry name" value="EF_hand_dom"/>
</dbReference>
<dbReference type="InterPro" id="IPR001611">
    <property type="entry name" value="Leu-rich_rpt"/>
</dbReference>
<proteinExistence type="predicted"/>
<dbReference type="SUPFAM" id="SSF52047">
    <property type="entry name" value="RNI-like"/>
    <property type="match status" value="1"/>
</dbReference>
<feature type="domain" description="EF-hand" evidence="5">
    <location>
        <begin position="74"/>
        <end position="109"/>
    </location>
</feature>
<keyword evidence="7" id="KW-1185">Reference proteome</keyword>
<dbReference type="InterPro" id="IPR011992">
    <property type="entry name" value="EF-hand-dom_pair"/>
</dbReference>
<dbReference type="EMBL" id="JAQMWT010000535">
    <property type="protein sequence ID" value="KAJ8599870.1"/>
    <property type="molecule type" value="Genomic_DNA"/>
</dbReference>
<feature type="region of interest" description="Disordered" evidence="4">
    <location>
        <begin position="930"/>
        <end position="952"/>
    </location>
</feature>
<feature type="compositionally biased region" description="Low complexity" evidence="4">
    <location>
        <begin position="938"/>
        <end position="949"/>
    </location>
</feature>
<dbReference type="InterPro" id="IPR032675">
    <property type="entry name" value="LRR_dom_sf"/>
</dbReference>
<evidence type="ECO:0000313" key="6">
    <source>
        <dbReference type="EMBL" id="KAJ8599870.1"/>
    </source>
</evidence>
<feature type="compositionally biased region" description="Low complexity" evidence="4">
    <location>
        <begin position="1106"/>
        <end position="1119"/>
    </location>
</feature>
<dbReference type="GO" id="GO:0005829">
    <property type="term" value="C:cytosol"/>
    <property type="evidence" value="ECO:0007669"/>
    <property type="project" value="TreeGrafter"/>
</dbReference>
<evidence type="ECO:0000259" key="5">
    <source>
        <dbReference type="PROSITE" id="PS50222"/>
    </source>
</evidence>
<dbReference type="GO" id="GO:0006913">
    <property type="term" value="P:nucleocytoplasmic transport"/>
    <property type="evidence" value="ECO:0007669"/>
    <property type="project" value="TreeGrafter"/>
</dbReference>